<sequence>MKALAVITARAGSKGIPGKNLADLAGRPLLSYTLEAALQCGEFDRVVVSTDGQEIGDLARDYGADVVWRPPELAGDRVRSQPVVRHVLDTLGGEIAGFRFLAGLQPTSPLRGAEHIREAFRLYRESGMRGSLISVVEPDKHPMKCFLLERERLRPWIDTETLGASRQQLPCLYNLNGAIGITTITGFLESGDFYTEPLIPYFMSRASSVDIDAPEDLELAAYYLKRGAC</sequence>
<dbReference type="EMBL" id="PQCO01000326">
    <property type="protein sequence ID" value="PUD98059.1"/>
    <property type="molecule type" value="Genomic_DNA"/>
</dbReference>
<dbReference type="InterPro" id="IPR003329">
    <property type="entry name" value="Cytidylyl_trans"/>
</dbReference>
<gene>
    <name evidence="1" type="ORF">C3L24_13455</name>
</gene>
<dbReference type="PANTHER" id="PTHR21485:SF6">
    <property type="entry name" value="N-ACYLNEURAMINATE CYTIDYLYLTRANSFERASE-RELATED"/>
    <property type="match status" value="1"/>
</dbReference>
<dbReference type="Pfam" id="PF02348">
    <property type="entry name" value="CTP_transf_3"/>
    <property type="match status" value="1"/>
</dbReference>
<name>A0A657Q4L3_9GAMM</name>
<dbReference type="InterPro" id="IPR050793">
    <property type="entry name" value="CMP-NeuNAc_synthase"/>
</dbReference>
<evidence type="ECO:0000313" key="1">
    <source>
        <dbReference type="EMBL" id="PUD98059.1"/>
    </source>
</evidence>
<organism evidence="1 2">
    <name type="scientific">Candidatus Sedimenticola endophacoides</name>
    <dbReference type="NCBI Taxonomy" id="2548426"/>
    <lineage>
        <taxon>Bacteria</taxon>
        <taxon>Pseudomonadati</taxon>
        <taxon>Pseudomonadota</taxon>
        <taxon>Gammaproteobacteria</taxon>
        <taxon>Chromatiales</taxon>
        <taxon>Sedimenticolaceae</taxon>
        <taxon>Sedimenticola</taxon>
    </lineage>
</organism>
<keyword evidence="1" id="KW-0808">Transferase</keyword>
<dbReference type="GO" id="GO:0008781">
    <property type="term" value="F:N-acylneuraminate cytidylyltransferase activity"/>
    <property type="evidence" value="ECO:0007669"/>
    <property type="project" value="TreeGrafter"/>
</dbReference>
<dbReference type="InterPro" id="IPR029044">
    <property type="entry name" value="Nucleotide-diphossugar_trans"/>
</dbReference>
<dbReference type="CDD" id="cd02513">
    <property type="entry name" value="CMP-NeuAc_Synthase"/>
    <property type="match status" value="1"/>
</dbReference>
<dbReference type="Gene3D" id="3.90.550.10">
    <property type="entry name" value="Spore Coat Polysaccharide Biosynthesis Protein SpsA, Chain A"/>
    <property type="match status" value="1"/>
</dbReference>
<accession>A0A657Q4L3</accession>
<evidence type="ECO:0000313" key="2">
    <source>
        <dbReference type="Proteomes" id="UP000250928"/>
    </source>
</evidence>
<keyword evidence="1" id="KW-0548">Nucleotidyltransferase</keyword>
<proteinExistence type="predicted"/>
<dbReference type="Proteomes" id="UP000250928">
    <property type="component" value="Unassembled WGS sequence"/>
</dbReference>
<comment type="caution">
    <text evidence="1">The sequence shown here is derived from an EMBL/GenBank/DDBJ whole genome shotgun (WGS) entry which is preliminary data.</text>
</comment>
<reference evidence="1 2" key="1">
    <citation type="submission" date="2018-01" db="EMBL/GenBank/DDBJ databases">
        <title>Novel co-symbiosis in the lucinid bivalve Phacoides pectinatus.</title>
        <authorList>
            <person name="Lim S.J."/>
            <person name="Davis B.G."/>
            <person name="Gill D.E."/>
            <person name="Engel A.S."/>
            <person name="Anderson L.C."/>
            <person name="Campbell B.J."/>
        </authorList>
    </citation>
    <scope>NUCLEOTIDE SEQUENCE [LARGE SCALE GENOMIC DNA]</scope>
    <source>
        <strain evidence="1">N3_P5</strain>
    </source>
</reference>
<dbReference type="PANTHER" id="PTHR21485">
    <property type="entry name" value="HAD SUPERFAMILY MEMBERS CMAS AND KDSC"/>
    <property type="match status" value="1"/>
</dbReference>
<dbReference type="SUPFAM" id="SSF53448">
    <property type="entry name" value="Nucleotide-diphospho-sugar transferases"/>
    <property type="match status" value="1"/>
</dbReference>
<dbReference type="AlphaFoldDB" id="A0A657Q4L3"/>
<protein>
    <submittedName>
        <fullName evidence="1">Acylneuraminate cytidylyltransferase</fullName>
    </submittedName>
</protein>